<dbReference type="eggNOG" id="ENOG5032QT1">
    <property type="taxonomic scope" value="Bacteria"/>
</dbReference>
<accession>F9DWB0</accession>
<dbReference type="AlphaFoldDB" id="F9DWB0"/>
<sequence length="274" mass="30840">MKRMKKRVYGSLLIFLLVVLSACSADHEPVKESQIDAETSADQGEVKTKPDDKTTGDKIEDRKAEPLTQQEVLSAIADELQTNVEKILPNHLPLEKGQHLTAKTESRQNEYFIDFYSTKDLIPINNEILKEERPDIKKIANLKVEIYSSEKEADETIGFEDYSKVGGQKVDLGFEITGYQDAGVGNLWTSWNEGRWALATHTSIQQPEQGVDLAKQSVKYLEEHTLPIPKMYGLIRLDATGDSHYAIWTKGRVVVEVTEVSSAQNLLETIVSFE</sequence>
<evidence type="ECO:0000256" key="2">
    <source>
        <dbReference type="SAM" id="SignalP"/>
    </source>
</evidence>
<organism evidence="3 4">
    <name type="scientific">Sporosarcina newyorkensis 2681</name>
    <dbReference type="NCBI Taxonomy" id="1027292"/>
    <lineage>
        <taxon>Bacteria</taxon>
        <taxon>Bacillati</taxon>
        <taxon>Bacillota</taxon>
        <taxon>Bacilli</taxon>
        <taxon>Bacillales</taxon>
        <taxon>Caryophanaceae</taxon>
        <taxon>Sporosarcina</taxon>
    </lineage>
</organism>
<dbReference type="STRING" id="759851.SAMN04244570_1317"/>
<dbReference type="EMBL" id="AFPZ01000098">
    <property type="protein sequence ID" value="EGQ22112.1"/>
    <property type="molecule type" value="Genomic_DNA"/>
</dbReference>
<feature type="region of interest" description="Disordered" evidence="1">
    <location>
        <begin position="29"/>
        <end position="64"/>
    </location>
</feature>
<comment type="caution">
    <text evidence="3">The sequence shown here is derived from an EMBL/GenBank/DDBJ whole genome shotgun (WGS) entry which is preliminary data.</text>
</comment>
<proteinExistence type="predicted"/>
<evidence type="ECO:0000313" key="4">
    <source>
        <dbReference type="Proteomes" id="UP000005316"/>
    </source>
</evidence>
<keyword evidence="2" id="KW-0732">Signal</keyword>
<dbReference type="Proteomes" id="UP000005316">
    <property type="component" value="Unassembled WGS sequence"/>
</dbReference>
<reference evidence="3 4" key="1">
    <citation type="submission" date="2011-04" db="EMBL/GenBank/DDBJ databases">
        <authorList>
            <person name="Muzny D."/>
            <person name="Qin X."/>
            <person name="Deng J."/>
            <person name="Jiang H."/>
            <person name="Liu Y."/>
            <person name="Qu J."/>
            <person name="Song X.-Z."/>
            <person name="Zhang L."/>
            <person name="Thornton R."/>
            <person name="Coyle M."/>
            <person name="Francisco L."/>
            <person name="Jackson L."/>
            <person name="Javaid M."/>
            <person name="Korchina V."/>
            <person name="Kovar C."/>
            <person name="Mata R."/>
            <person name="Mathew T."/>
            <person name="Ngo R."/>
            <person name="Nguyen L."/>
            <person name="Nguyen N."/>
            <person name="Okwuonu G."/>
            <person name="Ongeri F."/>
            <person name="Pham C."/>
            <person name="Simmons D."/>
            <person name="Wilczek-Boney K."/>
            <person name="Hale W."/>
            <person name="Jakkamsetti A."/>
            <person name="Pham P."/>
            <person name="Ruth R."/>
            <person name="San Lucas F."/>
            <person name="Warren J."/>
            <person name="Zhang J."/>
            <person name="Zhao Z."/>
            <person name="Zhou C."/>
            <person name="Zhu D."/>
            <person name="Lee S."/>
            <person name="Bess C."/>
            <person name="Blankenburg K."/>
            <person name="Forbes L."/>
            <person name="Fu Q."/>
            <person name="Gubbala S."/>
            <person name="Hirani K."/>
            <person name="Jayaseelan J.C."/>
            <person name="Lara F."/>
            <person name="Munidasa M."/>
            <person name="Palculict T."/>
            <person name="Patil S."/>
            <person name="Pu L.-L."/>
            <person name="Saada N."/>
            <person name="Tang L."/>
            <person name="Weissenberger G."/>
            <person name="Zhu Y."/>
            <person name="Hemphill L."/>
            <person name="Shang Y."/>
            <person name="Youmans B."/>
            <person name="Ayvaz T."/>
            <person name="Ross M."/>
            <person name="Santibanez J."/>
            <person name="Aqrawi P."/>
            <person name="Gross S."/>
            <person name="Joshi V."/>
            <person name="Fowler G."/>
            <person name="Nazareth L."/>
            <person name="Reid J."/>
            <person name="Worley K."/>
            <person name="Petrosino J."/>
            <person name="Highlander S."/>
            <person name="Gibbs R."/>
        </authorList>
    </citation>
    <scope>NUCLEOTIDE SEQUENCE [LARGE SCALE GENOMIC DNA]</scope>
    <source>
        <strain evidence="3 4">2681</strain>
    </source>
</reference>
<feature type="compositionally biased region" description="Basic and acidic residues" evidence="1">
    <location>
        <begin position="44"/>
        <end position="64"/>
    </location>
</feature>
<evidence type="ECO:0000313" key="3">
    <source>
        <dbReference type="EMBL" id="EGQ22112.1"/>
    </source>
</evidence>
<dbReference type="HOGENOM" id="CLU_077106_0_0_9"/>
<evidence type="ECO:0000256" key="1">
    <source>
        <dbReference type="SAM" id="MobiDB-lite"/>
    </source>
</evidence>
<feature type="signal peptide" evidence="2">
    <location>
        <begin position="1"/>
        <end position="24"/>
    </location>
</feature>
<feature type="chain" id="PRO_5039141243" description="Lipoprotein" evidence="2">
    <location>
        <begin position="25"/>
        <end position="274"/>
    </location>
</feature>
<protein>
    <recommendedName>
        <fullName evidence="5">Lipoprotein</fullName>
    </recommendedName>
</protein>
<name>F9DWB0_9BACL</name>
<dbReference type="PROSITE" id="PS51257">
    <property type="entry name" value="PROKAR_LIPOPROTEIN"/>
    <property type="match status" value="1"/>
</dbReference>
<gene>
    <name evidence="3" type="ORF">HMPREF9372_3091</name>
</gene>
<evidence type="ECO:0008006" key="5">
    <source>
        <dbReference type="Google" id="ProtNLM"/>
    </source>
</evidence>